<organism evidence="1 2">
    <name type="scientific">Hortaea werneckii</name>
    <name type="common">Black yeast</name>
    <name type="synonym">Cladosporium werneckii</name>
    <dbReference type="NCBI Taxonomy" id="91943"/>
    <lineage>
        <taxon>Eukaryota</taxon>
        <taxon>Fungi</taxon>
        <taxon>Dikarya</taxon>
        <taxon>Ascomycota</taxon>
        <taxon>Pezizomycotina</taxon>
        <taxon>Dothideomycetes</taxon>
        <taxon>Dothideomycetidae</taxon>
        <taxon>Mycosphaerellales</taxon>
        <taxon>Teratosphaeriaceae</taxon>
        <taxon>Hortaea</taxon>
    </lineage>
</organism>
<reference evidence="1 2" key="1">
    <citation type="journal article" date="2018" name="BMC Genomics">
        <title>Genomic evidence for intraspecific hybridization in a clonal and extremely halotolerant yeast.</title>
        <authorList>
            <person name="Gostincar C."/>
            <person name="Stajich J.E."/>
            <person name="Zupancic J."/>
            <person name="Zalar P."/>
            <person name="Gunde-Cimerman N."/>
        </authorList>
    </citation>
    <scope>NUCLEOTIDE SEQUENCE [LARGE SCALE GENOMIC DNA]</scope>
    <source>
        <strain evidence="1 2">EXF-2788</strain>
    </source>
</reference>
<evidence type="ECO:0008006" key="3">
    <source>
        <dbReference type="Google" id="ProtNLM"/>
    </source>
</evidence>
<sequence>MSSPAEQAFDIPELLEMILMSVDMKTVLLAQRTSRAFHATINSSPRLLRKLWILPHKVDQTGSADELRSRSQARLNPLLVHNSRRLGFKSLLLWKGTDKKQPLIIDFHFRSLKTVEEIPPGSWERMLIMQPHLPSARFELGVFDPPPKEGEEKREQPNRRRVLRPLGRAGARPLLKNRVVHRYLLPTTVSILRHDLLAKVKGCRCGFCEERERLFGHVKF</sequence>
<dbReference type="AlphaFoldDB" id="A0A3M7FCE0"/>
<dbReference type="EMBL" id="QWIR01000109">
    <property type="protein sequence ID" value="RMY86558.1"/>
    <property type="molecule type" value="Genomic_DNA"/>
</dbReference>
<dbReference type="InterPro" id="IPR036047">
    <property type="entry name" value="F-box-like_dom_sf"/>
</dbReference>
<dbReference type="SUPFAM" id="SSF81383">
    <property type="entry name" value="F-box domain"/>
    <property type="match status" value="1"/>
</dbReference>
<dbReference type="OrthoDB" id="3800738at2759"/>
<protein>
    <recommendedName>
        <fullName evidence="3">F-box domain-containing protein</fullName>
    </recommendedName>
</protein>
<evidence type="ECO:0000313" key="1">
    <source>
        <dbReference type="EMBL" id="RMY86558.1"/>
    </source>
</evidence>
<gene>
    <name evidence="1" type="ORF">D0861_05861</name>
</gene>
<name>A0A3M7FCE0_HORWE</name>
<accession>A0A3M7FCE0</accession>
<evidence type="ECO:0000313" key="2">
    <source>
        <dbReference type="Proteomes" id="UP000268823"/>
    </source>
</evidence>
<proteinExistence type="predicted"/>
<dbReference type="Proteomes" id="UP000268823">
    <property type="component" value="Unassembled WGS sequence"/>
</dbReference>
<comment type="caution">
    <text evidence="1">The sequence shown here is derived from an EMBL/GenBank/DDBJ whole genome shotgun (WGS) entry which is preliminary data.</text>
</comment>